<evidence type="ECO:0000313" key="3">
    <source>
        <dbReference type="Proteomes" id="UP000266313"/>
    </source>
</evidence>
<dbReference type="Pfam" id="PF03527">
    <property type="entry name" value="RHS"/>
    <property type="match status" value="1"/>
</dbReference>
<protein>
    <submittedName>
        <fullName evidence="2">Rhs protein</fullName>
    </submittedName>
</protein>
<feature type="domain" description="RHS protein conserved region" evidence="1">
    <location>
        <begin position="18"/>
        <end position="49"/>
    </location>
</feature>
<dbReference type="RefSeq" id="WP_197716554.1">
    <property type="nucleotide sequence ID" value="NZ_AP017928.1"/>
</dbReference>
<dbReference type="PANTHER" id="PTHR32305:SF15">
    <property type="entry name" value="PROTEIN RHSA-RELATED"/>
    <property type="match status" value="1"/>
</dbReference>
<name>A0A250KV13_9GAMM</name>
<dbReference type="PRINTS" id="PR00394">
    <property type="entry name" value="RHSPROTEIN"/>
</dbReference>
<proteinExistence type="predicted"/>
<dbReference type="PANTHER" id="PTHR32305">
    <property type="match status" value="1"/>
</dbReference>
<accession>A0A250KV13</accession>
<organism evidence="2 3">
    <name type="scientific">Methylocaldum marinum</name>
    <dbReference type="NCBI Taxonomy" id="1432792"/>
    <lineage>
        <taxon>Bacteria</taxon>
        <taxon>Pseudomonadati</taxon>
        <taxon>Pseudomonadota</taxon>
        <taxon>Gammaproteobacteria</taxon>
        <taxon>Methylococcales</taxon>
        <taxon>Methylococcaceae</taxon>
        <taxon>Methylocaldum</taxon>
    </lineage>
</organism>
<dbReference type="KEGG" id="mmai:sS8_3561"/>
<dbReference type="EMBL" id="AP017928">
    <property type="protein sequence ID" value="BBA35498.1"/>
    <property type="molecule type" value="Genomic_DNA"/>
</dbReference>
<keyword evidence="3" id="KW-1185">Reference proteome</keyword>
<dbReference type="Gene3D" id="2.180.10.10">
    <property type="entry name" value="RHS repeat-associated core"/>
    <property type="match status" value="1"/>
</dbReference>
<dbReference type="Proteomes" id="UP000266313">
    <property type="component" value="Chromosome"/>
</dbReference>
<dbReference type="InterPro" id="IPR050708">
    <property type="entry name" value="T6SS_VgrG/RHS"/>
</dbReference>
<evidence type="ECO:0000313" key="2">
    <source>
        <dbReference type="EMBL" id="BBA35498.1"/>
    </source>
</evidence>
<evidence type="ECO:0000259" key="1">
    <source>
        <dbReference type="Pfam" id="PF03527"/>
    </source>
</evidence>
<sequence>MPLALAYQREQARPAWLHVVTDPLGTPRELVSDDGEVVWAGQLRTWGRLDRWAVKESDTRLARRLPRGYRTAANDPYLEVELRFQNPWEDPESGLYYNYRRYYDPDTGQYLSPDPIGLRGGLRPHGYVHNPVGWVDPWGLAGCPEGVSGTSRPVSGWGGKRIDVASDFIANRKNIGRSPKAPDFYSVANQSGGRVWVSTKPISQPDFAPLVDAKNAKGSVKVLSGTHGDENGGLYPEKMFFDEDHQLWGSHPKVEVLDITKMSPSEVTTAINSPGRIVCAWCFSERSVAVLRALGHIS</sequence>
<dbReference type="AlphaFoldDB" id="A0A250KV13"/>
<dbReference type="InterPro" id="IPR022385">
    <property type="entry name" value="Rhs_assc_core"/>
</dbReference>
<dbReference type="NCBIfam" id="TIGR03696">
    <property type="entry name" value="Rhs_assc_core"/>
    <property type="match status" value="1"/>
</dbReference>
<dbReference type="InterPro" id="IPR001826">
    <property type="entry name" value="RHS"/>
</dbReference>
<gene>
    <name evidence="2" type="ORF">sS8_3561</name>
</gene>
<reference evidence="2 3" key="1">
    <citation type="submission" date="2016-12" db="EMBL/GenBank/DDBJ databases">
        <title>Genome sequencing of Methylocaldum marinum.</title>
        <authorList>
            <person name="Takeuchi M."/>
            <person name="Kamagata Y."/>
            <person name="Hiraoka S."/>
            <person name="Oshima K."/>
            <person name="Hattori M."/>
            <person name="Iwasaki W."/>
        </authorList>
    </citation>
    <scope>NUCLEOTIDE SEQUENCE [LARGE SCALE GENOMIC DNA]</scope>
    <source>
        <strain evidence="2 3">S8</strain>
    </source>
</reference>